<organism evidence="3 4">
    <name type="scientific">Hymenobacter profundi</name>
    <dbReference type="NCBI Taxonomy" id="1982110"/>
    <lineage>
        <taxon>Bacteria</taxon>
        <taxon>Pseudomonadati</taxon>
        <taxon>Bacteroidota</taxon>
        <taxon>Cytophagia</taxon>
        <taxon>Cytophagales</taxon>
        <taxon>Hymenobacteraceae</taxon>
        <taxon>Hymenobacter</taxon>
    </lineage>
</organism>
<dbReference type="CDD" id="cd09603">
    <property type="entry name" value="M1_APN_like"/>
    <property type="match status" value="1"/>
</dbReference>
<dbReference type="PANTHER" id="PTHR45726">
    <property type="entry name" value="LEUKOTRIENE A-4 HYDROLASE"/>
    <property type="match status" value="1"/>
</dbReference>
<proteinExistence type="predicted"/>
<dbReference type="Pfam" id="PF01433">
    <property type="entry name" value="Peptidase_M1"/>
    <property type="match status" value="1"/>
</dbReference>
<evidence type="ECO:0000259" key="2">
    <source>
        <dbReference type="Pfam" id="PF01433"/>
    </source>
</evidence>
<feature type="chain" id="PRO_5045993599" evidence="1">
    <location>
        <begin position="22"/>
        <end position="554"/>
    </location>
</feature>
<dbReference type="Proteomes" id="UP000826188">
    <property type="component" value="Unassembled WGS sequence"/>
</dbReference>
<reference evidence="3 4" key="1">
    <citation type="submission" date="2021-07" db="EMBL/GenBank/DDBJ databases">
        <title>Hymenobacter profundi sp. nov., isolated from deep-sea water.</title>
        <authorList>
            <person name="Kim M.K."/>
        </authorList>
    </citation>
    <scope>NUCLEOTIDE SEQUENCE [LARGE SCALE GENOMIC DNA]</scope>
    <source>
        <strain evidence="3 4">M2</strain>
    </source>
</reference>
<comment type="caution">
    <text evidence="3">The sequence shown here is derived from an EMBL/GenBank/DDBJ whole genome shotgun (WGS) entry which is preliminary data.</text>
</comment>
<dbReference type="PANTHER" id="PTHR45726:SF3">
    <property type="entry name" value="LEUKOTRIENE A-4 HYDROLASE"/>
    <property type="match status" value="1"/>
</dbReference>
<dbReference type="InterPro" id="IPR014782">
    <property type="entry name" value="Peptidase_M1_dom"/>
</dbReference>
<evidence type="ECO:0000313" key="3">
    <source>
        <dbReference type="EMBL" id="MBW3129685.1"/>
    </source>
</evidence>
<gene>
    <name evidence="3" type="ORF">KYK14_14070</name>
</gene>
<keyword evidence="1" id="KW-0732">Signal</keyword>
<keyword evidence="4" id="KW-1185">Reference proteome</keyword>
<name>A0ABS6X1Q3_9BACT</name>
<dbReference type="RefSeq" id="WP_219159661.1">
    <property type="nucleotide sequence ID" value="NZ_JAHWGL010000060.1"/>
</dbReference>
<evidence type="ECO:0000313" key="4">
    <source>
        <dbReference type="Proteomes" id="UP000826188"/>
    </source>
</evidence>
<evidence type="ECO:0000256" key="1">
    <source>
        <dbReference type="SAM" id="SignalP"/>
    </source>
</evidence>
<dbReference type="EMBL" id="JAHWGL010000060">
    <property type="protein sequence ID" value="MBW3129685.1"/>
    <property type="molecule type" value="Genomic_DNA"/>
</dbReference>
<dbReference type="InterPro" id="IPR034015">
    <property type="entry name" value="M1_LTA4H"/>
</dbReference>
<sequence>MRLSHSILLATGLSLSSAASAQLLQPKPAAFTRADSLRGNIDSPLRTCYDLNYYHLDVRLDPAKRFLSGSNLFRFTATRNFTRLQFDLFANLAVEKVEYKGKSVPFTREANAVFVTFPQSIKQGSREEFTVHYSGQPTVAERAPWDGGLVYAQDAAGKPWVASACQGVGASIWWPNKDQQADEVDSMLISVTVPKGLKDVSNGRLRKVTTLKDGATRFDWAVRNPINNYDVALNVGDFQHFGDTYQGEKGKLTLDYWVLPENLAKAKKQFAANVKPMLKSMESWFGPYPFYEDGYKLIDAPHLGMEHQSAVAYGNKYLNGYLGNDRSGTGWGDKWDFIIIHESGHEWFGNNITTKDIADMWVHESFTTYSESLFVETMFGKQAGQEYLHGQRWNIQNDKPIIGPYGVNTEGSSDMYDKGANMLNMLRTILNDDAKWRQLLRGLGQTFYHQTVTTAQIINYFNQQTGRDLTPIFDQYLRHASLPVLEMRVVQNQLLARWIANAPGFAMPVRVRTKGSEYQFITPTTRLQPVVLPGATPDNVEVDTFNYYVGVLVE</sequence>
<feature type="signal peptide" evidence="1">
    <location>
        <begin position="1"/>
        <end position="21"/>
    </location>
</feature>
<feature type="domain" description="Peptidase M1 membrane alanine aminopeptidase" evidence="2">
    <location>
        <begin position="277"/>
        <end position="476"/>
    </location>
</feature>
<accession>A0ABS6X1Q3</accession>
<protein>
    <submittedName>
        <fullName evidence="3">M1 family metallopeptidase</fullName>
    </submittedName>
</protein>